<feature type="region of interest" description="Disordered" evidence="1">
    <location>
        <begin position="223"/>
        <end position="242"/>
    </location>
</feature>
<proteinExistence type="predicted"/>
<accession>A0A2T9Z6V4</accession>
<name>A0A2T9Z6V4_9FUNG</name>
<gene>
    <name evidence="2" type="ORF">BB560_005301</name>
</gene>
<feature type="region of interest" description="Disordered" evidence="1">
    <location>
        <begin position="642"/>
        <end position="675"/>
    </location>
</feature>
<feature type="compositionally biased region" description="Polar residues" evidence="1">
    <location>
        <begin position="1325"/>
        <end position="1346"/>
    </location>
</feature>
<feature type="compositionally biased region" description="Polar residues" evidence="1">
    <location>
        <begin position="660"/>
        <end position="669"/>
    </location>
</feature>
<dbReference type="Proteomes" id="UP000245609">
    <property type="component" value="Unassembled WGS sequence"/>
</dbReference>
<organism evidence="2 3">
    <name type="scientific">Smittium megazygosporum</name>
    <dbReference type="NCBI Taxonomy" id="133381"/>
    <lineage>
        <taxon>Eukaryota</taxon>
        <taxon>Fungi</taxon>
        <taxon>Fungi incertae sedis</taxon>
        <taxon>Zoopagomycota</taxon>
        <taxon>Kickxellomycotina</taxon>
        <taxon>Harpellomycetes</taxon>
        <taxon>Harpellales</taxon>
        <taxon>Legeriomycetaceae</taxon>
        <taxon>Smittium</taxon>
    </lineage>
</organism>
<feature type="region of interest" description="Disordered" evidence="1">
    <location>
        <begin position="533"/>
        <end position="553"/>
    </location>
</feature>
<feature type="compositionally biased region" description="Basic and acidic residues" evidence="1">
    <location>
        <begin position="645"/>
        <end position="659"/>
    </location>
</feature>
<keyword evidence="3" id="KW-1185">Reference proteome</keyword>
<comment type="caution">
    <text evidence="2">The sequence shown here is derived from an EMBL/GenBank/DDBJ whole genome shotgun (WGS) entry which is preliminary data.</text>
</comment>
<evidence type="ECO:0000313" key="3">
    <source>
        <dbReference type="Proteomes" id="UP000245609"/>
    </source>
</evidence>
<feature type="region of interest" description="Disordered" evidence="1">
    <location>
        <begin position="1323"/>
        <end position="1346"/>
    </location>
</feature>
<dbReference type="EMBL" id="MBFS01002088">
    <property type="protein sequence ID" value="PVV00323.1"/>
    <property type="molecule type" value="Genomic_DNA"/>
</dbReference>
<protein>
    <submittedName>
        <fullName evidence="2">Uncharacterized protein</fullName>
    </submittedName>
</protein>
<evidence type="ECO:0000313" key="2">
    <source>
        <dbReference type="EMBL" id="PVV00323.1"/>
    </source>
</evidence>
<reference evidence="2 3" key="1">
    <citation type="journal article" date="2018" name="MBio">
        <title>Comparative Genomics Reveals the Core Gene Toolbox for the Fungus-Insect Symbiosis.</title>
        <authorList>
            <person name="Wang Y."/>
            <person name="Stata M."/>
            <person name="Wang W."/>
            <person name="Stajich J.E."/>
            <person name="White M.M."/>
            <person name="Moncalvo J.M."/>
        </authorList>
    </citation>
    <scope>NUCLEOTIDE SEQUENCE [LARGE SCALE GENOMIC DNA]</scope>
    <source>
        <strain evidence="2 3">SC-DP-2</strain>
    </source>
</reference>
<evidence type="ECO:0000256" key="1">
    <source>
        <dbReference type="SAM" id="MobiDB-lite"/>
    </source>
</evidence>
<dbReference type="STRING" id="133381.A0A2T9Z6V4"/>
<dbReference type="OrthoDB" id="5600523at2759"/>
<sequence length="1532" mass="172883">MDSIKGTNDFYPVNFRTRLPAPSMEDYSRSSFILSSTTKNKKPNYSEMLPMLNEILNSSSEYHILSAKENSLLSNDLRRADHEIKHLSGKIKAMVDSLGLASSFSDKKELLNKMSNESTIQKIILILNLESGLRKKYDRYINLYTRLTQHQISVLSESIEHKSYVSDPNDLNLLKKNTDNRRMSSIYPNDIDHMIKNDLFILNKMNESFLNVTDNSAADKVLQSQNRKERHSILDDQGSYSSSSIASSNIEYYDITSLTKELSKAKRLISDLKEKMEIKSTAHKAEIDAITAKYEIKLYSHQKNIHNLLNYIFSIKPSQKNQSHPRNNYLRQSLFSLNKSSEKYKINKSNTKYLTAPEHLFRNSNIFGSPRSKSIRRSRLLSQVSSRKFTNASIKNYRPILASTLVSNNGSSKHYSFSQRKATLKSNPSLVKEQRRKSTLSHTSLQKRNAMLSYKKKKYTGFFSNISYNSQIFNINSVAPKPRISNQVAVTQSQNENLNVPKNRYQSTQSSGPDFKPPIPIIDLTIPLDNLGRSSDFSDTRSKKTSPHPISTKRVSNFSMSKLGPVLNGTISSLKAPDLSENTNIIPPIMRKFNTITNANPNISAILYDTSTISASSMTIKLRSGKYSNLGELVDTINSKSTTISKEDQSSHQFGENDVKTTQPDQKNLPNHPEEEKTQIYQSFNVLVNHDPIIGLDSSMLKIESELYKDGKPMIEKDRNYKGIDTGPYSGIEISVKGSTETTYFNCNKTKRLPKLEAKERMRSTSSSSTFAANPKTFVGDLTSSEERLDLKTFDRNRRTLFNYNTSNFENEKNTSNHLVSNASYKKFKPSPVLANYNSATPALKRHSGGSVYGKNRSKNPASKKKVTISLDSLLPKYNGQYSPTYDGSKVFLTPLESPEPAYEQDPAEVLIHSKYLIRKINSLESILQGKNLGELTEQDTNVISESTNTPIDSNVQVNTELPLDVSTSNTGLIFRNEGTGSFIEKRRTRIQIPELTINTSPNIPSHVESEFFANIKKTNEKDMKSYIDSSIMGKYDWSILNEGENKGAVYRKTPKSSKKIDYSSFFNYEGADEHSTTFAQVTKKLESSLSQGSNKNIPFNILFQLNQADSIKSPGSSKAKNVKRNGILKRWSQAESPKYDDCEDLLKYSAPKHSLSPSLSSVFVPIKKSLGSKLVRKVDNKARGRSNTTPFLQKSNNKSYRSNSLICDNPTSAGLLSKGALLPNPKAEHFPDYIEAKLMKTRVLTKIDKLPSIMEEEKLTGSQRYSVLSNESINKPFVPLKKVSNAEKDILNNDNKPELPIDRLFFQNAAIGFVTPYSGETGKVSHSGSSPYSNNHNLKSQQADRGSYSSNFIKDKGKAVNQKPLTNRYEKDEVCVKNSDSEYSLYPAQNSKIYNYKNDVFINSSRAEGIEPAENVPSERNSLDPKELFQQNALSKVESEKYNSVPVFLADEDNQLPKIPKKDQKNLPIPKGLNKDTEYDFVAYQDYRLYPQRASVSSKISKEILSIFKKTRKFSFTKNKSKDISGKKDSE</sequence>